<evidence type="ECO:0000256" key="1">
    <source>
        <dbReference type="SAM" id="MobiDB-lite"/>
    </source>
</evidence>
<gene>
    <name evidence="2" type="ORF">ABE541_08265</name>
</gene>
<feature type="compositionally biased region" description="Basic and acidic residues" evidence="1">
    <location>
        <begin position="1"/>
        <end position="14"/>
    </location>
</feature>
<feature type="compositionally biased region" description="Basic and acidic residues" evidence="1">
    <location>
        <begin position="25"/>
        <end position="45"/>
    </location>
</feature>
<sequence length="79" mass="8917">MRLDDGTNVRKDGVDADGTLVIIKPDTKSGRDSAKKREELLDKNNKTKHRTILYDPANPDYKEGSDKYIGPKKKNKNNS</sequence>
<reference evidence="2 3" key="1">
    <citation type="submission" date="2024-04" db="EMBL/GenBank/DDBJ databases">
        <title>WGS of bacteria from Torrens River.</title>
        <authorList>
            <person name="Wyrsch E.R."/>
            <person name="Drigo B."/>
        </authorList>
    </citation>
    <scope>NUCLEOTIDE SEQUENCE [LARGE SCALE GENOMIC DNA]</scope>
    <source>
        <strain evidence="2 3">TWI391</strain>
    </source>
</reference>
<feature type="region of interest" description="Disordered" evidence="1">
    <location>
        <begin position="1"/>
        <end position="79"/>
    </location>
</feature>
<feature type="compositionally biased region" description="Basic residues" evidence="1">
    <location>
        <begin position="70"/>
        <end position="79"/>
    </location>
</feature>
<accession>A0ABV0BR33</accession>
<evidence type="ECO:0000313" key="2">
    <source>
        <dbReference type="EMBL" id="MEN5377249.1"/>
    </source>
</evidence>
<evidence type="ECO:0000313" key="3">
    <source>
        <dbReference type="Proteomes" id="UP001409291"/>
    </source>
</evidence>
<comment type="caution">
    <text evidence="2">The sequence shown here is derived from an EMBL/GenBank/DDBJ whole genome shotgun (WGS) entry which is preliminary data.</text>
</comment>
<proteinExistence type="predicted"/>
<protein>
    <submittedName>
        <fullName evidence="2">Uncharacterized protein</fullName>
    </submittedName>
</protein>
<dbReference type="EMBL" id="JBDJNQ010000003">
    <property type="protein sequence ID" value="MEN5377249.1"/>
    <property type="molecule type" value="Genomic_DNA"/>
</dbReference>
<dbReference type="Proteomes" id="UP001409291">
    <property type="component" value="Unassembled WGS sequence"/>
</dbReference>
<keyword evidence="3" id="KW-1185">Reference proteome</keyword>
<name>A0ABV0BR33_9SPHI</name>
<organism evidence="2 3">
    <name type="scientific">Sphingobacterium kitahiroshimense</name>
    <dbReference type="NCBI Taxonomy" id="470446"/>
    <lineage>
        <taxon>Bacteria</taxon>
        <taxon>Pseudomonadati</taxon>
        <taxon>Bacteroidota</taxon>
        <taxon>Sphingobacteriia</taxon>
        <taxon>Sphingobacteriales</taxon>
        <taxon>Sphingobacteriaceae</taxon>
        <taxon>Sphingobacterium</taxon>
    </lineage>
</organism>
<dbReference type="RefSeq" id="WP_346581090.1">
    <property type="nucleotide sequence ID" value="NZ_JBDJLH010000004.1"/>
</dbReference>